<dbReference type="OrthoDB" id="559785at2"/>
<name>A0A2P7MT46_9CYAN</name>
<keyword evidence="2" id="KW-1185">Reference proteome</keyword>
<proteinExistence type="predicted"/>
<reference evidence="1 2" key="1">
    <citation type="journal article" date="2018" name="Environ. Microbiol.">
        <title>Ecological and genomic features of two widespread freshwater picocyanobacteria.</title>
        <authorList>
            <person name="Cabello-Yeves P.J."/>
            <person name="Picazo A."/>
            <person name="Camacho A."/>
            <person name="Callieri C."/>
            <person name="Rosselli R."/>
            <person name="Roda-Garcia J.J."/>
            <person name="Coutinho F.H."/>
            <person name="Rodriguez-Valera F."/>
        </authorList>
    </citation>
    <scope>NUCLEOTIDE SEQUENCE [LARGE SCALE GENOMIC DNA]</scope>
    <source>
        <strain evidence="1 2">Tous</strain>
    </source>
</reference>
<dbReference type="RefSeq" id="WP_106632795.1">
    <property type="nucleotide sequence ID" value="NZ_PXXO01000013.1"/>
</dbReference>
<dbReference type="Proteomes" id="UP000243002">
    <property type="component" value="Unassembled WGS sequence"/>
</dbReference>
<evidence type="ECO:0000313" key="2">
    <source>
        <dbReference type="Proteomes" id="UP000243002"/>
    </source>
</evidence>
<comment type="caution">
    <text evidence="1">The sequence shown here is derived from an EMBL/GenBank/DDBJ whole genome shotgun (WGS) entry which is preliminary data.</text>
</comment>
<gene>
    <name evidence="1" type="ORF">C7K55_10955</name>
</gene>
<sequence>MITAPVPWSLAWREDGELATQDRFDLLQSLVACESAEVQSTLIAAVERLSIADLTSLSVGGVTSLCA</sequence>
<dbReference type="EMBL" id="PXXO01000013">
    <property type="protein sequence ID" value="PSJ04356.1"/>
    <property type="molecule type" value="Genomic_DNA"/>
</dbReference>
<organism evidence="1 2">
    <name type="scientific">Cyanobium usitatum str. Tous</name>
    <dbReference type="NCBI Taxonomy" id="2116684"/>
    <lineage>
        <taxon>Bacteria</taxon>
        <taxon>Bacillati</taxon>
        <taxon>Cyanobacteriota</taxon>
        <taxon>Cyanophyceae</taxon>
        <taxon>Synechococcales</taxon>
        <taxon>Prochlorococcaceae</taxon>
        <taxon>Cyanobium</taxon>
    </lineage>
</organism>
<dbReference type="AlphaFoldDB" id="A0A2P7MT46"/>
<protein>
    <submittedName>
        <fullName evidence="1">Uncharacterized protein</fullName>
    </submittedName>
</protein>
<evidence type="ECO:0000313" key="1">
    <source>
        <dbReference type="EMBL" id="PSJ04356.1"/>
    </source>
</evidence>
<accession>A0A2P7MT46</accession>